<comment type="catalytic activity">
    <reaction evidence="8">
        <text>ATP + H2O = ADP + phosphate + H(+)</text>
        <dbReference type="Rhea" id="RHEA:13065"/>
        <dbReference type="ChEBI" id="CHEBI:15377"/>
        <dbReference type="ChEBI" id="CHEBI:15378"/>
        <dbReference type="ChEBI" id="CHEBI:30616"/>
        <dbReference type="ChEBI" id="CHEBI:43474"/>
        <dbReference type="ChEBI" id="CHEBI:456216"/>
        <dbReference type="EC" id="5.6.2.4"/>
    </reaction>
</comment>
<evidence type="ECO:0000256" key="6">
    <source>
        <dbReference type="ARBA" id="ARBA00034617"/>
    </source>
</evidence>
<protein>
    <recommendedName>
        <fullName evidence="7">DNA 3'-5' helicase</fullName>
        <ecNumber evidence="7">5.6.2.4</ecNumber>
    </recommendedName>
</protein>
<proteinExistence type="predicted"/>
<dbReference type="PANTHER" id="PTHR11070:SF67">
    <property type="entry name" value="DNA 3'-5' HELICASE"/>
    <property type="match status" value="1"/>
</dbReference>
<gene>
    <name evidence="12" type="ORF">GCM10008119_04130</name>
</gene>
<organism evidence="12 13">
    <name type="scientific">Pedobacter mendelii</name>
    <dbReference type="NCBI Taxonomy" id="1908240"/>
    <lineage>
        <taxon>Bacteria</taxon>
        <taxon>Pseudomonadati</taxon>
        <taxon>Bacteroidota</taxon>
        <taxon>Sphingobacteriia</taxon>
        <taxon>Sphingobacteriales</taxon>
        <taxon>Sphingobacteriaceae</taxon>
        <taxon>Pedobacter</taxon>
    </lineage>
</organism>
<evidence type="ECO:0000256" key="7">
    <source>
        <dbReference type="ARBA" id="ARBA00034808"/>
    </source>
</evidence>
<evidence type="ECO:0000256" key="9">
    <source>
        <dbReference type="PROSITE-ProRule" id="PRU00560"/>
    </source>
</evidence>
<sequence length="1079" mass="123245">MPNKPVKILQASAGSGKTFSLTAHYLTLLFSGENKYREILAVTFTNKATEEMKSRILEVLVGLAQGNPSAKIDDYRKLILVAYPQLTPQNLQFKADKIYRKILHDYSRFSVSTIDGFVQKVIRGFAFELGLNADYNLEMNYDKVKDDLVIKLDNALNDNKQLLQWIIDLAIERISDNKSWNYKIELYNLIGEIFSERFQIFESAVEELGLENIDELFKKYINVTKEEIKNFEGEIIRLATDAHSALEVLGVENDQLKGKSRNPLTKLILVARGDFSKIESTFNLIDEPEEWFQKNAGIPEAYDTVNPILQKIKTHYFMHLPNYQLAIAFNKNLYYLRLMQEIAVLLKEYRAENDNLLISDAQKLISGITEDAGDNPSFIWEKVGNRYRNFLFDEFQDTSTSQWGSFKSLLTNAIATPSIDLTDHLIVGDTKQSIYRWRNGDWNILHKHAKTDVGAHNVIEESLEENYRSAENIITFNNFLYRSIPLTLQNELNQNLESKPESISSWWNAQNYSSIITDIYAGSTQNFASNTLKGGTIKIKKFSKEHAPNEARFSETIFRDIALDDVIKEILYLKDEQKYALKDIAILVRSNSEAMLTVQKLMEQKLPVLSGDALLISNNSSIKLIINTLKVLIGLDAQTALYKANCIALFQSLHEKEPNPNHYINLNKVSLSTLSNILPKSLCENWQSWLQLPLPELVEILIEAYDLKNLTQHLPYLLAFRDLTANAGRLGEKGIISFLTWWDEDGIKKSLPSPEGADAIQIITIHKSKGLAFRAVFVPFCNWEVKGKPNSTFWVSSEDTVYKELRGIPLKYNKDLADSSIAKAYYEELLYNNMDALNMLYVATTRSKDYLYIATMGKAEAKGNKEVNLSNIGDVINLTFDNEFDENGIYEIVDYVTVENKITNANFITLNSYPTTTRLSELYIPSEEKHLKHLVNIEKSGRKGSLLHDILASASTEKGVFDYTTNLVLQGNIKEEEKQKLIDSALEVFNHPELKEILNKATESITEKNIIDANGKLHRPDRVLINADEVIILDYKFTLEESNKHIEQVDKYRNLLAEMGFKNIKTYLFYAVKGKLKLV</sequence>
<dbReference type="Gene3D" id="1.10.3170.10">
    <property type="entry name" value="Recbcd, chain B, domain 2"/>
    <property type="match status" value="1"/>
</dbReference>
<keyword evidence="1 9" id="KW-0547">Nucleotide-binding</keyword>
<evidence type="ECO:0000256" key="3">
    <source>
        <dbReference type="ARBA" id="ARBA00022806"/>
    </source>
</evidence>
<evidence type="ECO:0000256" key="8">
    <source>
        <dbReference type="ARBA" id="ARBA00048988"/>
    </source>
</evidence>
<dbReference type="EC" id="5.6.2.4" evidence="7"/>
<evidence type="ECO:0000259" key="10">
    <source>
        <dbReference type="PROSITE" id="PS51198"/>
    </source>
</evidence>
<dbReference type="InterPro" id="IPR000212">
    <property type="entry name" value="DNA_helicase_UvrD/REP"/>
</dbReference>
<keyword evidence="4 9" id="KW-0067">ATP-binding</keyword>
<dbReference type="SUPFAM" id="SSF52540">
    <property type="entry name" value="P-loop containing nucleoside triphosphate hydrolases"/>
    <property type="match status" value="1"/>
</dbReference>
<dbReference type="Pfam" id="PF00580">
    <property type="entry name" value="UvrD-helicase"/>
    <property type="match status" value="1"/>
</dbReference>
<feature type="domain" description="UvrD-like helicase C-terminal" evidence="11">
    <location>
        <begin position="522"/>
        <end position="770"/>
    </location>
</feature>
<evidence type="ECO:0000259" key="11">
    <source>
        <dbReference type="PROSITE" id="PS51217"/>
    </source>
</evidence>
<dbReference type="PANTHER" id="PTHR11070">
    <property type="entry name" value="UVRD / RECB / PCRA DNA HELICASE FAMILY MEMBER"/>
    <property type="match status" value="1"/>
</dbReference>
<dbReference type="InterPro" id="IPR014017">
    <property type="entry name" value="DNA_helicase_UvrD-like_C"/>
</dbReference>
<dbReference type="InterPro" id="IPR014016">
    <property type="entry name" value="UvrD-like_ATP-bd"/>
</dbReference>
<name>A0ABQ2BFI9_9SPHI</name>
<dbReference type="RefSeq" id="WP_188411593.1">
    <property type="nucleotide sequence ID" value="NZ_BMDJ01000001.1"/>
</dbReference>
<dbReference type="GO" id="GO:0004386">
    <property type="term" value="F:helicase activity"/>
    <property type="evidence" value="ECO:0007669"/>
    <property type="project" value="UniProtKB-KW"/>
</dbReference>
<dbReference type="PROSITE" id="PS51198">
    <property type="entry name" value="UVRD_HELICASE_ATP_BIND"/>
    <property type="match status" value="1"/>
</dbReference>
<evidence type="ECO:0000256" key="2">
    <source>
        <dbReference type="ARBA" id="ARBA00022801"/>
    </source>
</evidence>
<dbReference type="Gene3D" id="3.40.50.300">
    <property type="entry name" value="P-loop containing nucleotide triphosphate hydrolases"/>
    <property type="match status" value="3"/>
</dbReference>
<dbReference type="InterPro" id="IPR027417">
    <property type="entry name" value="P-loop_NTPase"/>
</dbReference>
<keyword evidence="5" id="KW-0413">Isomerase</keyword>
<reference evidence="13" key="1">
    <citation type="journal article" date="2019" name="Int. J. Syst. Evol. Microbiol.">
        <title>The Global Catalogue of Microorganisms (GCM) 10K type strain sequencing project: providing services to taxonomists for standard genome sequencing and annotation.</title>
        <authorList>
            <consortium name="The Broad Institute Genomics Platform"/>
            <consortium name="The Broad Institute Genome Sequencing Center for Infectious Disease"/>
            <person name="Wu L."/>
            <person name="Ma J."/>
        </authorList>
    </citation>
    <scope>NUCLEOTIDE SEQUENCE [LARGE SCALE GENOMIC DNA]</scope>
    <source>
        <strain evidence="13">CCM 8939</strain>
    </source>
</reference>
<comment type="caution">
    <text evidence="12">The sequence shown here is derived from an EMBL/GenBank/DDBJ whole genome shotgun (WGS) entry which is preliminary data.</text>
</comment>
<evidence type="ECO:0000256" key="1">
    <source>
        <dbReference type="ARBA" id="ARBA00022741"/>
    </source>
</evidence>
<evidence type="ECO:0000313" key="12">
    <source>
        <dbReference type="EMBL" id="GGI22735.1"/>
    </source>
</evidence>
<keyword evidence="13" id="KW-1185">Reference proteome</keyword>
<accession>A0ABQ2BFI9</accession>
<evidence type="ECO:0000256" key="5">
    <source>
        <dbReference type="ARBA" id="ARBA00023235"/>
    </source>
</evidence>
<keyword evidence="3 9" id="KW-0347">Helicase</keyword>
<dbReference type="Proteomes" id="UP000645390">
    <property type="component" value="Unassembled WGS sequence"/>
</dbReference>
<keyword evidence="2 9" id="KW-0378">Hydrolase</keyword>
<feature type="domain" description="UvrD-like helicase ATP-binding" evidence="10">
    <location>
        <begin position="1"/>
        <end position="470"/>
    </location>
</feature>
<dbReference type="Pfam" id="PF13361">
    <property type="entry name" value="UvrD_C"/>
    <property type="match status" value="1"/>
</dbReference>
<dbReference type="EMBL" id="BMDJ01000001">
    <property type="protein sequence ID" value="GGI22735.1"/>
    <property type="molecule type" value="Genomic_DNA"/>
</dbReference>
<comment type="catalytic activity">
    <reaction evidence="6">
        <text>Couples ATP hydrolysis with the unwinding of duplex DNA by translocating in the 3'-5' direction.</text>
        <dbReference type="EC" id="5.6.2.4"/>
    </reaction>
</comment>
<evidence type="ECO:0000313" key="13">
    <source>
        <dbReference type="Proteomes" id="UP000645390"/>
    </source>
</evidence>
<feature type="binding site" evidence="9">
    <location>
        <begin position="11"/>
        <end position="18"/>
    </location>
    <ligand>
        <name>ATP</name>
        <dbReference type="ChEBI" id="CHEBI:30616"/>
    </ligand>
</feature>
<dbReference type="PROSITE" id="PS51217">
    <property type="entry name" value="UVRD_HELICASE_CTER"/>
    <property type="match status" value="1"/>
</dbReference>
<evidence type="ECO:0000256" key="4">
    <source>
        <dbReference type="ARBA" id="ARBA00022840"/>
    </source>
</evidence>